<protein>
    <submittedName>
        <fullName evidence="12">Uncharacterized protein</fullName>
    </submittedName>
</protein>
<proteinExistence type="evidence at transcript level"/>
<organism evidence="12">
    <name type="scientific">Picea sitchensis</name>
    <name type="common">Sitka spruce</name>
    <name type="synonym">Pinus sitchensis</name>
    <dbReference type="NCBI Taxonomy" id="3332"/>
    <lineage>
        <taxon>Eukaryota</taxon>
        <taxon>Viridiplantae</taxon>
        <taxon>Streptophyta</taxon>
        <taxon>Embryophyta</taxon>
        <taxon>Tracheophyta</taxon>
        <taxon>Spermatophyta</taxon>
        <taxon>Pinopsida</taxon>
        <taxon>Pinidae</taxon>
        <taxon>Conifers I</taxon>
        <taxon>Pinales</taxon>
        <taxon>Pinaceae</taxon>
        <taxon>Picea</taxon>
    </lineage>
</organism>
<dbReference type="Pfam" id="PF00400">
    <property type="entry name" value="WD40"/>
    <property type="match status" value="3"/>
</dbReference>
<feature type="transmembrane region" description="Helical" evidence="11">
    <location>
        <begin position="361"/>
        <end position="378"/>
    </location>
</feature>
<dbReference type="GO" id="GO:0005085">
    <property type="term" value="F:guanyl-nucleotide exchange factor activity"/>
    <property type="evidence" value="ECO:0007669"/>
    <property type="project" value="InterPro"/>
</dbReference>
<dbReference type="InterPro" id="IPR015943">
    <property type="entry name" value="WD40/YVTN_repeat-like_dom_sf"/>
</dbReference>
<evidence type="ECO:0000256" key="4">
    <source>
        <dbReference type="ARBA" id="ARBA00022692"/>
    </source>
</evidence>
<reference evidence="12" key="1">
    <citation type="submission" date="2007-06" db="EMBL/GenBank/DDBJ databases">
        <title>Full length cDNA sequences from Sitka Spruce (Picea sitchensis).</title>
        <authorList>
            <person name="Ralph S.G."/>
            <person name="Chun H.E."/>
            <person name="Liao N."/>
            <person name="Ali J."/>
            <person name="Reid K."/>
            <person name="Kolosova N."/>
            <person name="Cooper N."/>
            <person name="Cullis C."/>
            <person name="Jancsik S."/>
            <person name="Moore R."/>
            <person name="Mayo M."/>
            <person name="Wagner S."/>
            <person name="Holt R.A."/>
            <person name="Jones S.J.M."/>
            <person name="Marra M.A."/>
            <person name="Ritland C.E."/>
            <person name="Ritland K."/>
            <person name="Bohlmann J."/>
        </authorList>
    </citation>
    <scope>NUCLEOTIDE SEQUENCE</scope>
    <source>
        <tissue evidence="12">Bark</tissue>
    </source>
</reference>
<accession>B8LQ51</accession>
<keyword evidence="8" id="KW-0653">Protein transport</keyword>
<evidence type="ECO:0000256" key="5">
    <source>
        <dbReference type="ARBA" id="ARBA00022737"/>
    </source>
</evidence>
<evidence type="ECO:0000256" key="6">
    <source>
        <dbReference type="ARBA" id="ARBA00022824"/>
    </source>
</evidence>
<evidence type="ECO:0000256" key="2">
    <source>
        <dbReference type="ARBA" id="ARBA00022448"/>
    </source>
</evidence>
<dbReference type="GO" id="GO:0005789">
    <property type="term" value="C:endoplasmic reticulum membrane"/>
    <property type="evidence" value="ECO:0007669"/>
    <property type="project" value="UniProtKB-SubCell"/>
</dbReference>
<keyword evidence="3" id="KW-0853">WD repeat</keyword>
<keyword evidence="2" id="KW-0813">Transport</keyword>
<keyword evidence="5" id="KW-0677">Repeat</keyword>
<evidence type="ECO:0000256" key="9">
    <source>
        <dbReference type="ARBA" id="ARBA00022989"/>
    </source>
</evidence>
<evidence type="ECO:0000256" key="3">
    <source>
        <dbReference type="ARBA" id="ARBA00022574"/>
    </source>
</evidence>
<dbReference type="SMART" id="SM00320">
    <property type="entry name" value="WD40"/>
    <property type="match status" value="4"/>
</dbReference>
<dbReference type="PANTHER" id="PTHR23284:SF0">
    <property type="entry name" value="PROLACTIN REGULATORY ELEMENT-BINDING PROTEIN"/>
    <property type="match status" value="1"/>
</dbReference>
<comment type="subcellular location">
    <subcellularLocation>
        <location evidence="1">Endoplasmic reticulum membrane</location>
        <topology evidence="1">Single-pass membrane protein</topology>
    </subcellularLocation>
</comment>
<dbReference type="GO" id="GO:0003400">
    <property type="term" value="P:regulation of COPII vesicle coating"/>
    <property type="evidence" value="ECO:0007669"/>
    <property type="project" value="TreeGrafter"/>
</dbReference>
<keyword evidence="9 11" id="KW-1133">Transmembrane helix</keyword>
<evidence type="ECO:0000256" key="7">
    <source>
        <dbReference type="ARBA" id="ARBA00022892"/>
    </source>
</evidence>
<keyword evidence="4 11" id="KW-0812">Transmembrane</keyword>
<evidence type="ECO:0000256" key="1">
    <source>
        <dbReference type="ARBA" id="ARBA00004389"/>
    </source>
</evidence>
<dbReference type="GO" id="GO:0006888">
    <property type="term" value="P:endoplasmic reticulum to Golgi vesicle-mediated transport"/>
    <property type="evidence" value="ECO:0007669"/>
    <property type="project" value="TreeGrafter"/>
</dbReference>
<sequence length="383" mass="42723">MGKVRRKPPPACLKHYGFPLFCASWVESHNILTLKEGEREEEDKQQKKTRRYLIFGGGGGPGRTGVRNGLVLAHHDFDTDVLSEAVHFYDTDDDPPYRMAIHPLDDSIICSFLNDCRRFELTSQDESEAKKIGIKPSEKALDQLENVGQQQSLVFSTDGLLLAAGGVDGHLRVFEWPSLKIVLDQPDAHKSIKDMDFSLDGNFLASLGDSGPCRIWNLSTSTPVASLSVDTGERFGSCRFSRDGVRPLLFITVKQGEKGLIAYWDTNTWEKVGAQVIEKNPICAFNISSDGKFLATGTSEGDISIIKVSKMRPCQKVKGAHMFFVSSMEFSRDSRALVSASGDSSLKVTRIEEQRHEAGNLLFKIFMIFLAVWLFYLVKNRGF</sequence>
<dbReference type="Gene3D" id="2.130.10.10">
    <property type="entry name" value="YVTN repeat-like/Quinoprotein amine dehydrogenase"/>
    <property type="match status" value="1"/>
</dbReference>
<dbReference type="InterPro" id="IPR001680">
    <property type="entry name" value="WD40_rpt"/>
</dbReference>
<name>B8LQ51_PICSI</name>
<dbReference type="EMBL" id="EF677989">
    <property type="protein sequence ID" value="ABR17781.1"/>
    <property type="molecule type" value="mRNA"/>
</dbReference>
<dbReference type="PANTHER" id="PTHR23284">
    <property type="entry name" value="PROLACTIN REGULATORY ELEMENT BINDING PROTEIN"/>
    <property type="match status" value="1"/>
</dbReference>
<keyword evidence="6" id="KW-0256">Endoplasmic reticulum</keyword>
<evidence type="ECO:0000256" key="10">
    <source>
        <dbReference type="ARBA" id="ARBA00023136"/>
    </source>
</evidence>
<keyword evidence="7" id="KW-0931">ER-Golgi transport</keyword>
<keyword evidence="10 11" id="KW-0472">Membrane</keyword>
<evidence type="ECO:0000313" key="12">
    <source>
        <dbReference type="EMBL" id="ABR17781.1"/>
    </source>
</evidence>
<evidence type="ECO:0000256" key="8">
    <source>
        <dbReference type="ARBA" id="ARBA00022927"/>
    </source>
</evidence>
<evidence type="ECO:0000256" key="11">
    <source>
        <dbReference type="SAM" id="Phobius"/>
    </source>
</evidence>
<dbReference type="GO" id="GO:0015031">
    <property type="term" value="P:protein transport"/>
    <property type="evidence" value="ECO:0007669"/>
    <property type="project" value="UniProtKB-KW"/>
</dbReference>
<dbReference type="AlphaFoldDB" id="B8LQ51"/>
<dbReference type="InterPro" id="IPR036322">
    <property type="entry name" value="WD40_repeat_dom_sf"/>
</dbReference>
<dbReference type="InterPro" id="IPR045260">
    <property type="entry name" value="Sec12-like"/>
</dbReference>
<dbReference type="OMA" id="YYVQPRI"/>
<dbReference type="SUPFAM" id="SSF50978">
    <property type="entry name" value="WD40 repeat-like"/>
    <property type="match status" value="1"/>
</dbReference>